<gene>
    <name evidence="2" type="ordered locus">CSE_06960</name>
</gene>
<dbReference type="Pfam" id="PF13349">
    <property type="entry name" value="DUF4097"/>
    <property type="match status" value="1"/>
</dbReference>
<dbReference type="InterPro" id="IPR025164">
    <property type="entry name" value="Toastrack_DUF4097"/>
</dbReference>
<evidence type="ECO:0000313" key="2">
    <source>
        <dbReference type="EMBL" id="BAL80822.1"/>
    </source>
</evidence>
<protein>
    <recommendedName>
        <fullName evidence="1">DUF4097 domain-containing protein</fullName>
    </recommendedName>
</protein>
<dbReference type="RefSeq" id="WP_014453225.1">
    <property type="nucleotide sequence ID" value="NC_017096.1"/>
</dbReference>
<proteinExistence type="predicted"/>
<organism evidence="2 3">
    <name type="scientific">Caldisericum exile (strain DSM 21853 / NBRC 104410 / AZM16c01)</name>
    <dbReference type="NCBI Taxonomy" id="511051"/>
    <lineage>
        <taxon>Bacteria</taxon>
        <taxon>Pseudomonadati</taxon>
        <taxon>Caldisericota/Cryosericota group</taxon>
        <taxon>Caldisericota</taxon>
        <taxon>Caldisericia</taxon>
        <taxon>Caldisericales</taxon>
        <taxon>Caldisericaceae</taxon>
        <taxon>Caldisericum</taxon>
    </lineage>
</organism>
<accession>A0A7U6GEB4</accession>
<dbReference type="EMBL" id="AP012051">
    <property type="protein sequence ID" value="BAL80822.1"/>
    <property type="molecule type" value="Genomic_DNA"/>
</dbReference>
<dbReference type="AlphaFoldDB" id="A0A7U6GEB4"/>
<sequence>MSENLYKKIEELYLSGRITEEEKNALLKALEDKEKNVEQISQININIRATDLEIVGKEDIHYPQFGQGSLKMVKNGNTLYLEDSLVSKDFAKILVPYKSNILIKSVSSNISVSSILGFLQIQSVSSDVLIQNVSDRVIVSLISGDVEITNAYGRLDITTKSGDIRINESKIEGILKTYSGDIIASIVEFKNSRFNTFNGDITLRKSRFLNKCAINTYFGDVSVGVAGDVLINAFSSMGSVSSNYRLNSRNVDNELKVETKFGDIDIEDESYKKA</sequence>
<reference evidence="2 3" key="1">
    <citation type="submission" date="2011-01" db="EMBL/GenBank/DDBJ databases">
        <title>Whole genome sequence of Caldisericum exile AZM16c01.</title>
        <authorList>
            <person name="Narita-Yamada S."/>
            <person name="Kawakoshi A."/>
            <person name="Nakamura S."/>
            <person name="Sasagawa M."/>
            <person name="Fukada J."/>
            <person name="Sekine M."/>
            <person name="Kato Y."/>
            <person name="Fukai R."/>
            <person name="Sasaki K."/>
            <person name="Hanamaki A."/>
            <person name="Narita H."/>
            <person name="Konno Y."/>
            <person name="Mori K."/>
            <person name="Yamazaki S."/>
            <person name="Suzuki K."/>
            <person name="Fujita N."/>
        </authorList>
    </citation>
    <scope>NUCLEOTIDE SEQUENCE [LARGE SCALE GENOMIC DNA]</scope>
    <source>
        <strain evidence="3">DSM 21853 / NBRC 104410 / AZM16c01</strain>
    </source>
</reference>
<dbReference type="OrthoDB" id="1117657at2"/>
<keyword evidence="3" id="KW-1185">Reference proteome</keyword>
<dbReference type="KEGG" id="cex:CSE_06960"/>
<evidence type="ECO:0000313" key="3">
    <source>
        <dbReference type="Proteomes" id="UP000004793"/>
    </source>
</evidence>
<dbReference type="Proteomes" id="UP000004793">
    <property type="component" value="Chromosome"/>
</dbReference>
<feature type="domain" description="DUF4097" evidence="1">
    <location>
        <begin position="41"/>
        <end position="266"/>
    </location>
</feature>
<name>A0A7U6GEB4_CALEA</name>
<evidence type="ECO:0000259" key="1">
    <source>
        <dbReference type="Pfam" id="PF13349"/>
    </source>
</evidence>